<keyword evidence="6" id="KW-0274">FAD</keyword>
<dbReference type="AlphaFoldDB" id="Q4PNF0"/>
<evidence type="ECO:0000256" key="1">
    <source>
        <dbReference type="ARBA" id="ARBA00001974"/>
    </source>
</evidence>
<evidence type="ECO:0000256" key="2">
    <source>
        <dbReference type="ARBA" id="ARBA00004829"/>
    </source>
</evidence>
<evidence type="ECO:0000256" key="7">
    <source>
        <dbReference type="ARBA" id="ARBA00023002"/>
    </source>
</evidence>
<dbReference type="GO" id="GO:0016627">
    <property type="term" value="F:oxidoreductase activity, acting on the CH-CH group of donors"/>
    <property type="evidence" value="ECO:0007669"/>
    <property type="project" value="UniProtKB-ARBA"/>
</dbReference>
<keyword evidence="7 9" id="KW-0560">Oxidoreductase</keyword>
<evidence type="ECO:0000313" key="11">
    <source>
        <dbReference type="EMBL" id="AAY68316.1"/>
    </source>
</evidence>
<dbReference type="EMBL" id="DQ065755">
    <property type="protein sequence ID" value="AAY68316.1"/>
    <property type="molecule type" value="Genomic_DNA"/>
</dbReference>
<dbReference type="NCBIfam" id="TIGR02734">
    <property type="entry name" value="crtI_fam"/>
    <property type="match status" value="1"/>
</dbReference>
<proteinExistence type="inferred from homology"/>
<dbReference type="PANTHER" id="PTHR43734:SF3">
    <property type="entry name" value="B-CAROTENE KETOLASE"/>
    <property type="match status" value="1"/>
</dbReference>
<evidence type="ECO:0000256" key="4">
    <source>
        <dbReference type="ARBA" id="ARBA00022630"/>
    </source>
</evidence>
<reference evidence="11" key="1">
    <citation type="journal article" date="2005" name="PLoS Biol.">
        <title>New insights into metabolic properties of marine bacteria encoding proteorhodopsins.</title>
        <authorList>
            <person name="Sabehi G."/>
            <person name="Loy A."/>
            <person name="Jung K.H."/>
            <person name="Partha R."/>
            <person name="Spudich J.L."/>
            <person name="Isaacson T."/>
            <person name="Hirschberg J."/>
            <person name="Wagner M."/>
            <person name="Beja O."/>
        </authorList>
    </citation>
    <scope>NUCLEOTIDE SEQUENCE</scope>
</reference>
<dbReference type="InterPro" id="IPR002937">
    <property type="entry name" value="Amino_oxidase"/>
</dbReference>
<evidence type="ECO:0000259" key="10">
    <source>
        <dbReference type="Pfam" id="PF01593"/>
    </source>
</evidence>
<sequence>MTRSLVIGAGLGGIAAALRLRAKGDEVEVLERLPAAGGRAQVFEKNGFKHDAGPTVITAPFLFDELFSLFGEKRQDYLEFKPLDLWYRFYFDSTGDTFDYTASIEKTKEEISRFNREDTEGYDRLINTSEKIFNIGFTKLADKPFTKFSSMLKQIPSLLKLKSYLSVSQLVNSHIKHPQIRQAFSIHPLLVGGNPFDTTSIYALIHYLERKWGVFFCMGGTGKLIKELESLMLRQNISIRFNTDVEQILVENGRSTGVVTSSGEIISSNRIVCNADTPAVYDELLSAQPRRRKKAIPEKFTRYSMGLYVLFFGTNTKYKKVAHHTIWMGKRYRELLSDIFNAKILTDDFSLYLHRPTATDPSFAPDGCDSFYVLCPVPNLQGNVNWDVQGPALQERIINALNRTIMPNLKETIVDPFWMSPREFKTNYRAKHGAGFSIAPIFAQSAWFRYHNRDPHINNLFFTGAGTHPGAGMPGVLCSAKVVENLIAEEQVKQSK</sequence>
<dbReference type="InterPro" id="IPR008150">
    <property type="entry name" value="Phytoene_DH_bac_CS"/>
</dbReference>
<dbReference type="InterPro" id="IPR014105">
    <property type="entry name" value="Carotenoid/retinoid_OxRdtase"/>
</dbReference>
<feature type="domain" description="Amine oxidase" evidence="10">
    <location>
        <begin position="11"/>
        <end position="481"/>
    </location>
</feature>
<dbReference type="Pfam" id="PF01593">
    <property type="entry name" value="Amino_oxidase"/>
    <property type="match status" value="1"/>
</dbReference>
<comment type="pathway">
    <text evidence="2 9">Carotenoid biosynthesis.</text>
</comment>
<keyword evidence="5 9" id="KW-0125">Carotenoid biosynthesis</keyword>
<evidence type="ECO:0000256" key="6">
    <source>
        <dbReference type="ARBA" id="ARBA00022827"/>
    </source>
</evidence>
<accession>Q4PNF0</accession>
<dbReference type="PROSITE" id="PS00982">
    <property type="entry name" value="PHYTOENE_DH"/>
    <property type="match status" value="1"/>
</dbReference>
<protein>
    <recommendedName>
        <fullName evidence="8">Phytoene dehydrogenase</fullName>
    </recommendedName>
</protein>
<evidence type="ECO:0000256" key="5">
    <source>
        <dbReference type="ARBA" id="ARBA00022746"/>
    </source>
</evidence>
<keyword evidence="4" id="KW-0285">Flavoprotein</keyword>
<dbReference type="PANTHER" id="PTHR43734">
    <property type="entry name" value="PHYTOENE DESATURASE"/>
    <property type="match status" value="1"/>
</dbReference>
<dbReference type="SUPFAM" id="SSF51905">
    <property type="entry name" value="FAD/NAD(P)-binding domain"/>
    <property type="match status" value="1"/>
</dbReference>
<dbReference type="GO" id="GO:0016117">
    <property type="term" value="P:carotenoid biosynthetic process"/>
    <property type="evidence" value="ECO:0007669"/>
    <property type="project" value="UniProtKB-KW"/>
</dbReference>
<evidence type="ECO:0000256" key="3">
    <source>
        <dbReference type="ARBA" id="ARBA00006046"/>
    </source>
</evidence>
<comment type="similarity">
    <text evidence="3 9">Belongs to the carotenoid/retinoid oxidoreductase family.</text>
</comment>
<name>Q4PNF0_UNCMB</name>
<dbReference type="Gene3D" id="3.50.50.60">
    <property type="entry name" value="FAD/NAD(P)-binding domain"/>
    <property type="match status" value="2"/>
</dbReference>
<dbReference type="InterPro" id="IPR036188">
    <property type="entry name" value="FAD/NAD-bd_sf"/>
</dbReference>
<evidence type="ECO:0000256" key="9">
    <source>
        <dbReference type="RuleBase" id="RU362075"/>
    </source>
</evidence>
<comment type="cofactor">
    <cofactor evidence="1">
        <name>FAD</name>
        <dbReference type="ChEBI" id="CHEBI:57692"/>
    </cofactor>
</comment>
<organism evidence="11">
    <name type="scientific">Uncultured marine bacterium 66A03</name>
    <dbReference type="NCBI Taxonomy" id="331677"/>
    <lineage>
        <taxon>Bacteria</taxon>
        <taxon>environmental samples</taxon>
    </lineage>
</organism>
<evidence type="ECO:0000256" key="8">
    <source>
        <dbReference type="ARBA" id="ARBA00031986"/>
    </source>
</evidence>